<protein>
    <recommendedName>
        <fullName evidence="2">cysteine-S-conjugate beta-lyase</fullName>
        <ecNumber evidence="2">4.4.1.13</ecNumber>
    </recommendedName>
</protein>
<sequence>MDQINATNIETLRRRGSLKWANEPQHLGAFIAEMDFGTAPAVEAALHDAIERCGYGYLPEHLTGQMRRAFADFARERYGWELASESIEPLPDVLSALEFALRFLTRPGSAVVVPTPAYMPFLQIPTEMGRPIIQVPHVRVNGRYELDLDGLDAALAQNGGLLVLCNPHNPTGRVYSRAELEAVEALVARHEGVRVFCDEIHAPVVLAGTQHVPFAALSPVAARQAITATSTSKAFGLPGLKCAQLVLSNEEDRAQWAAHGERTYKLTSTVGVCANTAAYREGGPWLDEVLEYLDTERDLLVSLVAKHLPGVTMDRPEATYIGWLDCSALNLGEPPAAFFRREAGVALSDGAPCGQGYENHVRLVYATPEPILIQMLERMGQALAARTA</sequence>
<comment type="cofactor">
    <cofactor evidence="1">
        <name>pyridoxal 5'-phosphate</name>
        <dbReference type="ChEBI" id="CHEBI:597326"/>
    </cofactor>
</comment>
<keyword evidence="4" id="KW-0456">Lyase</keyword>
<name>A0A496PL65_9MICC</name>
<comment type="caution">
    <text evidence="7">The sequence shown here is derived from an EMBL/GenBank/DDBJ whole genome shotgun (WGS) entry which is preliminary data.</text>
</comment>
<dbReference type="InterPro" id="IPR015424">
    <property type="entry name" value="PyrdxlP-dep_Trfase"/>
</dbReference>
<dbReference type="InterPro" id="IPR051798">
    <property type="entry name" value="Class-II_PLP-Dep_Aminotrans"/>
</dbReference>
<dbReference type="SUPFAM" id="SSF53383">
    <property type="entry name" value="PLP-dependent transferases"/>
    <property type="match status" value="1"/>
</dbReference>
<evidence type="ECO:0000256" key="5">
    <source>
        <dbReference type="ARBA" id="ARBA00037974"/>
    </source>
</evidence>
<keyword evidence="3" id="KW-0663">Pyridoxal phosphate</keyword>
<feature type="domain" description="Aminotransferase class I/classII large" evidence="6">
    <location>
        <begin position="35"/>
        <end position="368"/>
    </location>
</feature>
<dbReference type="PANTHER" id="PTHR43525">
    <property type="entry name" value="PROTEIN MALY"/>
    <property type="match status" value="1"/>
</dbReference>
<evidence type="ECO:0000256" key="2">
    <source>
        <dbReference type="ARBA" id="ARBA00012224"/>
    </source>
</evidence>
<dbReference type="Gene3D" id="3.90.1150.10">
    <property type="entry name" value="Aspartate Aminotransferase, domain 1"/>
    <property type="match status" value="1"/>
</dbReference>
<dbReference type="PANTHER" id="PTHR43525:SF2">
    <property type="entry name" value="CYSTATHIONINE BETA-LYASE-RELATED"/>
    <property type="match status" value="1"/>
</dbReference>
<dbReference type="AlphaFoldDB" id="A0A496PL65"/>
<evidence type="ECO:0000256" key="1">
    <source>
        <dbReference type="ARBA" id="ARBA00001933"/>
    </source>
</evidence>
<proteinExistence type="inferred from homology"/>
<dbReference type="CDD" id="cd00609">
    <property type="entry name" value="AAT_like"/>
    <property type="match status" value="1"/>
</dbReference>
<dbReference type="InterPro" id="IPR015422">
    <property type="entry name" value="PyrdxlP-dep_Trfase_small"/>
</dbReference>
<dbReference type="GO" id="GO:0030170">
    <property type="term" value="F:pyridoxal phosphate binding"/>
    <property type="evidence" value="ECO:0007669"/>
    <property type="project" value="InterPro"/>
</dbReference>
<evidence type="ECO:0000256" key="3">
    <source>
        <dbReference type="ARBA" id="ARBA00022898"/>
    </source>
</evidence>
<dbReference type="EC" id="4.4.1.13" evidence="2"/>
<dbReference type="Gene3D" id="3.40.640.10">
    <property type="entry name" value="Type I PLP-dependent aspartate aminotransferase-like (Major domain)"/>
    <property type="match status" value="1"/>
</dbReference>
<dbReference type="GO" id="GO:0047804">
    <property type="term" value="F:cysteine-S-conjugate beta-lyase activity"/>
    <property type="evidence" value="ECO:0007669"/>
    <property type="project" value="UniProtKB-EC"/>
</dbReference>
<accession>A0A496PL65</accession>
<dbReference type="InterPro" id="IPR004839">
    <property type="entry name" value="Aminotransferase_I/II_large"/>
</dbReference>
<dbReference type="Pfam" id="PF00155">
    <property type="entry name" value="Aminotran_1_2"/>
    <property type="match status" value="1"/>
</dbReference>
<evidence type="ECO:0000313" key="7">
    <source>
        <dbReference type="EMBL" id="RKW71253.1"/>
    </source>
</evidence>
<comment type="similarity">
    <text evidence="5">Belongs to the class-II pyridoxal-phosphate-dependent aminotransferase family. MalY/PatB cystathionine beta-lyase subfamily.</text>
</comment>
<dbReference type="GO" id="GO:0008483">
    <property type="term" value="F:transaminase activity"/>
    <property type="evidence" value="ECO:0007669"/>
    <property type="project" value="UniProtKB-KW"/>
</dbReference>
<keyword evidence="7" id="KW-0032">Aminotransferase</keyword>
<keyword evidence="7" id="KW-0808">Transferase</keyword>
<dbReference type="Proteomes" id="UP000273119">
    <property type="component" value="Unassembled WGS sequence"/>
</dbReference>
<dbReference type="InterPro" id="IPR015421">
    <property type="entry name" value="PyrdxlP-dep_Trfase_major"/>
</dbReference>
<evidence type="ECO:0000259" key="6">
    <source>
        <dbReference type="Pfam" id="PF00155"/>
    </source>
</evidence>
<dbReference type="RefSeq" id="WP_121484588.1">
    <property type="nucleotide sequence ID" value="NZ_QQXL01000002.1"/>
</dbReference>
<gene>
    <name evidence="7" type="ORF">DWQ67_04870</name>
</gene>
<reference evidence="7 8" key="1">
    <citation type="submission" date="2018-07" db="EMBL/GenBank/DDBJ databases">
        <title>Arthrobacter sp. nov., isolated from raw cow's milk with high bacterial count.</title>
        <authorList>
            <person name="Hahne J."/>
            <person name="Isele D."/>
            <person name="Lipski A."/>
        </authorList>
    </citation>
    <scope>NUCLEOTIDE SEQUENCE [LARGE SCALE GENOMIC DNA]</scope>
    <source>
        <strain evidence="7 8">JZ R-183</strain>
    </source>
</reference>
<dbReference type="EMBL" id="QQXL01000002">
    <property type="protein sequence ID" value="RKW71253.1"/>
    <property type="molecule type" value="Genomic_DNA"/>
</dbReference>
<organism evidence="7 8">
    <name type="scientific">Galactobacter caseinivorans</name>
    <dbReference type="NCBI Taxonomy" id="2676123"/>
    <lineage>
        <taxon>Bacteria</taxon>
        <taxon>Bacillati</taxon>
        <taxon>Actinomycetota</taxon>
        <taxon>Actinomycetes</taxon>
        <taxon>Micrococcales</taxon>
        <taxon>Micrococcaceae</taxon>
        <taxon>Galactobacter</taxon>
    </lineage>
</organism>
<evidence type="ECO:0000313" key="8">
    <source>
        <dbReference type="Proteomes" id="UP000273119"/>
    </source>
</evidence>
<keyword evidence="8" id="KW-1185">Reference proteome</keyword>
<evidence type="ECO:0000256" key="4">
    <source>
        <dbReference type="ARBA" id="ARBA00023239"/>
    </source>
</evidence>